<sequence>MSCLPDAATSGKVLSKVVGIAAIMSRGGAASFGFGGAGGDRSRKTISEVFSFVSAGSAADTMLDLTRVQMRLEGLQVYATLAALLTNACLQLYVNVKEPEEETDDDDDDGDGTMVNGTMTTTEEKEQRKLARKRRQRRRNWSVDAFYLCTVVSILSGSYTTVVFGLLSILSKTALGRGLDASFIEFWAESAGIRNSGLESFLMALVSFEVAFLLSLMTKFSFKNPRKRRRQNVLVGIGTLILLISMRRWTKLLYLASKLLFPMWAEVEY</sequence>
<keyword evidence="2" id="KW-1133">Transmembrane helix</keyword>
<name>A0AAD2FPB2_9STRA</name>
<reference evidence="3" key="1">
    <citation type="submission" date="2023-08" db="EMBL/GenBank/DDBJ databases">
        <authorList>
            <person name="Audoor S."/>
            <person name="Bilcke G."/>
        </authorList>
    </citation>
    <scope>NUCLEOTIDE SEQUENCE</scope>
</reference>
<feature type="transmembrane region" description="Helical" evidence="2">
    <location>
        <begin position="201"/>
        <end position="220"/>
    </location>
</feature>
<evidence type="ECO:0000256" key="2">
    <source>
        <dbReference type="SAM" id="Phobius"/>
    </source>
</evidence>
<evidence type="ECO:0008006" key="5">
    <source>
        <dbReference type="Google" id="ProtNLM"/>
    </source>
</evidence>
<dbReference type="Proteomes" id="UP001295423">
    <property type="component" value="Unassembled WGS sequence"/>
</dbReference>
<feature type="compositionally biased region" description="Acidic residues" evidence="1">
    <location>
        <begin position="99"/>
        <end position="111"/>
    </location>
</feature>
<feature type="compositionally biased region" description="Low complexity" evidence="1">
    <location>
        <begin position="112"/>
        <end position="121"/>
    </location>
</feature>
<feature type="transmembrane region" description="Helical" evidence="2">
    <location>
        <begin position="232"/>
        <end position="250"/>
    </location>
</feature>
<keyword evidence="4" id="KW-1185">Reference proteome</keyword>
<keyword evidence="2" id="KW-0812">Transmembrane</keyword>
<evidence type="ECO:0000313" key="3">
    <source>
        <dbReference type="EMBL" id="CAJ1948443.1"/>
    </source>
</evidence>
<protein>
    <recommendedName>
        <fullName evidence="5">Transmembrane protein</fullName>
    </recommendedName>
</protein>
<feature type="region of interest" description="Disordered" evidence="1">
    <location>
        <begin position="99"/>
        <end position="133"/>
    </location>
</feature>
<dbReference type="EMBL" id="CAKOGP040001747">
    <property type="protein sequence ID" value="CAJ1948443.1"/>
    <property type="molecule type" value="Genomic_DNA"/>
</dbReference>
<keyword evidence="2" id="KW-0472">Membrane</keyword>
<evidence type="ECO:0000313" key="4">
    <source>
        <dbReference type="Proteomes" id="UP001295423"/>
    </source>
</evidence>
<gene>
    <name evidence="3" type="ORF">CYCCA115_LOCUS11619</name>
</gene>
<dbReference type="AlphaFoldDB" id="A0AAD2FPB2"/>
<accession>A0AAD2FPB2</accession>
<organism evidence="3 4">
    <name type="scientific">Cylindrotheca closterium</name>
    <dbReference type="NCBI Taxonomy" id="2856"/>
    <lineage>
        <taxon>Eukaryota</taxon>
        <taxon>Sar</taxon>
        <taxon>Stramenopiles</taxon>
        <taxon>Ochrophyta</taxon>
        <taxon>Bacillariophyta</taxon>
        <taxon>Bacillariophyceae</taxon>
        <taxon>Bacillariophycidae</taxon>
        <taxon>Bacillariales</taxon>
        <taxon>Bacillariaceae</taxon>
        <taxon>Cylindrotheca</taxon>
    </lineage>
</organism>
<evidence type="ECO:0000256" key="1">
    <source>
        <dbReference type="SAM" id="MobiDB-lite"/>
    </source>
</evidence>
<feature type="transmembrane region" description="Helical" evidence="2">
    <location>
        <begin position="145"/>
        <end position="170"/>
    </location>
</feature>
<proteinExistence type="predicted"/>
<comment type="caution">
    <text evidence="3">The sequence shown here is derived from an EMBL/GenBank/DDBJ whole genome shotgun (WGS) entry which is preliminary data.</text>
</comment>